<proteinExistence type="predicted"/>
<gene>
    <name evidence="3" type="ORF">PSALAMII_LOCUS4178</name>
</gene>
<dbReference type="OrthoDB" id="205514at2759"/>
<sequence length="148" mass="16308">MGGHLAVVDLLLRQNAPVNCKDNHGNTPLWYSTSSYHDDVTERLLTENDVDVNTVGGGGRYDEPSTSLHHLARRTDTVVLRWFLARPTLDPSICAGFQSPLRLGITEGNIAVVRLLLTHKELEMNARYTLGDSPLCLATERGDVDAVK</sequence>
<protein>
    <recommendedName>
        <fullName evidence="5">Ankyrin</fullName>
    </recommendedName>
</protein>
<keyword evidence="1" id="KW-0677">Repeat</keyword>
<dbReference type="SUPFAM" id="SSF48403">
    <property type="entry name" value="Ankyrin repeat"/>
    <property type="match status" value="1"/>
</dbReference>
<dbReference type="EMBL" id="CAJVPG010000161">
    <property type="protein sequence ID" value="CAG8365305.1"/>
    <property type="molecule type" value="Genomic_DNA"/>
</dbReference>
<name>A0A9W4J0U7_9EURO</name>
<dbReference type="InterPro" id="IPR002110">
    <property type="entry name" value="Ankyrin_rpt"/>
</dbReference>
<dbReference type="SMART" id="SM00248">
    <property type="entry name" value="ANK"/>
    <property type="match status" value="3"/>
</dbReference>
<keyword evidence="4" id="KW-1185">Reference proteome</keyword>
<dbReference type="InterPro" id="IPR036770">
    <property type="entry name" value="Ankyrin_rpt-contain_sf"/>
</dbReference>
<dbReference type="Pfam" id="PF12796">
    <property type="entry name" value="Ank_2"/>
    <property type="match status" value="1"/>
</dbReference>
<dbReference type="Gene3D" id="1.25.40.20">
    <property type="entry name" value="Ankyrin repeat-containing domain"/>
    <property type="match status" value="1"/>
</dbReference>
<evidence type="ECO:0000256" key="1">
    <source>
        <dbReference type="ARBA" id="ARBA00022737"/>
    </source>
</evidence>
<keyword evidence="2" id="KW-0040">ANK repeat</keyword>
<evidence type="ECO:0000256" key="2">
    <source>
        <dbReference type="ARBA" id="ARBA00023043"/>
    </source>
</evidence>
<evidence type="ECO:0000313" key="4">
    <source>
        <dbReference type="Proteomes" id="UP001152649"/>
    </source>
</evidence>
<evidence type="ECO:0000313" key="3">
    <source>
        <dbReference type="EMBL" id="CAG8365305.1"/>
    </source>
</evidence>
<comment type="caution">
    <text evidence="3">The sequence shown here is derived from an EMBL/GenBank/DDBJ whole genome shotgun (WGS) entry which is preliminary data.</text>
</comment>
<dbReference type="PANTHER" id="PTHR24198">
    <property type="entry name" value="ANKYRIN REPEAT AND PROTEIN KINASE DOMAIN-CONTAINING PROTEIN"/>
    <property type="match status" value="1"/>
</dbReference>
<dbReference type="Proteomes" id="UP001152649">
    <property type="component" value="Unassembled WGS sequence"/>
</dbReference>
<evidence type="ECO:0008006" key="5">
    <source>
        <dbReference type="Google" id="ProtNLM"/>
    </source>
</evidence>
<dbReference type="PANTHER" id="PTHR24198:SF165">
    <property type="entry name" value="ANKYRIN REPEAT-CONTAINING PROTEIN-RELATED"/>
    <property type="match status" value="1"/>
</dbReference>
<organism evidence="3 4">
    <name type="scientific">Penicillium salamii</name>
    <dbReference type="NCBI Taxonomy" id="1612424"/>
    <lineage>
        <taxon>Eukaryota</taxon>
        <taxon>Fungi</taxon>
        <taxon>Dikarya</taxon>
        <taxon>Ascomycota</taxon>
        <taxon>Pezizomycotina</taxon>
        <taxon>Eurotiomycetes</taxon>
        <taxon>Eurotiomycetidae</taxon>
        <taxon>Eurotiales</taxon>
        <taxon>Aspergillaceae</taxon>
        <taxon>Penicillium</taxon>
    </lineage>
</organism>
<dbReference type="AlphaFoldDB" id="A0A9W4J0U7"/>
<reference evidence="3" key="1">
    <citation type="submission" date="2021-07" db="EMBL/GenBank/DDBJ databases">
        <authorList>
            <person name="Branca A.L. A."/>
        </authorList>
    </citation>
    <scope>NUCLEOTIDE SEQUENCE</scope>
</reference>
<accession>A0A9W4J0U7</accession>